<evidence type="ECO:0000313" key="4">
    <source>
        <dbReference type="EMBL" id="PJE67469.1"/>
    </source>
</evidence>
<dbReference type="InterPro" id="IPR036249">
    <property type="entry name" value="Thioredoxin-like_sf"/>
</dbReference>
<organism evidence="4 5">
    <name type="scientific">Candidatus Shapirobacteria bacterium CG10_big_fil_rev_8_21_14_0_10_40_9</name>
    <dbReference type="NCBI Taxonomy" id="1974888"/>
    <lineage>
        <taxon>Bacteria</taxon>
        <taxon>Candidatus Shapironibacteriota</taxon>
    </lineage>
</organism>
<proteinExistence type="predicted"/>
<dbReference type="Proteomes" id="UP000231474">
    <property type="component" value="Unassembled WGS sequence"/>
</dbReference>
<evidence type="ECO:0000313" key="5">
    <source>
        <dbReference type="Proteomes" id="UP000231474"/>
    </source>
</evidence>
<evidence type="ECO:0000256" key="2">
    <source>
        <dbReference type="PIRSR" id="PIRSR037031-51"/>
    </source>
</evidence>
<dbReference type="PANTHER" id="PTHR36450">
    <property type="entry name" value="THIOREDOXIN"/>
    <property type="match status" value="1"/>
</dbReference>
<feature type="disulfide bond" description="Redox-active" evidence="2">
    <location>
        <begin position="10"/>
        <end position="13"/>
    </location>
</feature>
<dbReference type="PANTHER" id="PTHR36450:SF1">
    <property type="entry name" value="THIOREDOXIN"/>
    <property type="match status" value="1"/>
</dbReference>
<dbReference type="PIRSF" id="PIRSF037031">
    <property type="entry name" value="Redox_disulphide_2"/>
    <property type="match status" value="1"/>
</dbReference>
<dbReference type="Pfam" id="PF13192">
    <property type="entry name" value="Thioredoxin_3"/>
    <property type="match status" value="1"/>
</dbReference>
<keyword evidence="2" id="KW-0676">Redox-active center</keyword>
<protein>
    <recommendedName>
        <fullName evidence="3">Thioredoxin-like fold domain-containing protein</fullName>
    </recommendedName>
</protein>
<feature type="active site" description="Nucleophile" evidence="1">
    <location>
        <position position="10"/>
    </location>
</feature>
<dbReference type="SUPFAM" id="SSF52833">
    <property type="entry name" value="Thioredoxin-like"/>
    <property type="match status" value="1"/>
</dbReference>
<dbReference type="InterPro" id="IPR012336">
    <property type="entry name" value="Thioredoxin-like_fold"/>
</dbReference>
<name>A0A2M8L3G8_9BACT</name>
<dbReference type="AlphaFoldDB" id="A0A2M8L3G8"/>
<evidence type="ECO:0000256" key="1">
    <source>
        <dbReference type="PIRSR" id="PIRSR037031-50"/>
    </source>
</evidence>
<sequence length="81" mass="9040">MVITILGSGCFACQKLEENAKKAVEELSLKDTKVEHIYDIEKIIEMGVMMTPAMAIDGKIVISGKIPSIEEIKELIKQYLK</sequence>
<accession>A0A2M8L3G8</accession>
<dbReference type="InterPro" id="IPR005243">
    <property type="entry name" value="THIRX-like_proc"/>
</dbReference>
<comment type="caution">
    <text evidence="4">The sequence shown here is derived from an EMBL/GenBank/DDBJ whole genome shotgun (WGS) entry which is preliminary data.</text>
</comment>
<dbReference type="Gene3D" id="3.40.30.10">
    <property type="entry name" value="Glutaredoxin"/>
    <property type="match status" value="1"/>
</dbReference>
<evidence type="ECO:0000259" key="3">
    <source>
        <dbReference type="Pfam" id="PF13192"/>
    </source>
</evidence>
<reference evidence="5" key="1">
    <citation type="submission" date="2017-09" db="EMBL/GenBank/DDBJ databases">
        <title>Depth-based differentiation of microbial function through sediment-hosted aquifers and enrichment of novel symbionts in the deep terrestrial subsurface.</title>
        <authorList>
            <person name="Probst A.J."/>
            <person name="Ladd B."/>
            <person name="Jarett J.K."/>
            <person name="Geller-Mcgrath D.E."/>
            <person name="Sieber C.M.K."/>
            <person name="Emerson J.B."/>
            <person name="Anantharaman K."/>
            <person name="Thomas B.C."/>
            <person name="Malmstrom R."/>
            <person name="Stieglmeier M."/>
            <person name="Klingl A."/>
            <person name="Woyke T."/>
            <person name="Ryan C.M."/>
            <person name="Banfield J.F."/>
        </authorList>
    </citation>
    <scope>NUCLEOTIDE SEQUENCE [LARGE SCALE GENOMIC DNA]</scope>
</reference>
<feature type="active site" description="Nucleophile" evidence="1">
    <location>
        <position position="13"/>
    </location>
</feature>
<feature type="domain" description="Thioredoxin-like fold" evidence="3">
    <location>
        <begin position="1"/>
        <end position="77"/>
    </location>
</feature>
<keyword evidence="2" id="KW-1015">Disulfide bond</keyword>
<dbReference type="EMBL" id="PFEK01000045">
    <property type="protein sequence ID" value="PJE67469.1"/>
    <property type="molecule type" value="Genomic_DNA"/>
</dbReference>
<gene>
    <name evidence="4" type="ORF">COU95_02315</name>
</gene>
<dbReference type="NCBIfam" id="TIGR00412">
    <property type="entry name" value="redox_disulf_2"/>
    <property type="match status" value="1"/>
</dbReference>